<keyword evidence="6" id="KW-0808">Transferase</keyword>
<dbReference type="Gene3D" id="2.40.340.10">
    <property type="entry name" value="MoeA, C-terminal, domain IV"/>
    <property type="match status" value="1"/>
</dbReference>
<evidence type="ECO:0000256" key="2">
    <source>
        <dbReference type="ARBA" id="ARBA00007589"/>
    </source>
</evidence>
<gene>
    <name evidence="8" type="ORF">MCOR33_000165</name>
</gene>
<dbReference type="PANTHER" id="PTHR10192:SF30">
    <property type="entry name" value="MOLYBDOPTERIN ADENYLYLTRANSFERASE"/>
    <property type="match status" value="1"/>
</dbReference>
<evidence type="ECO:0000313" key="8">
    <source>
        <dbReference type="EMBL" id="KAI6305048.1"/>
    </source>
</evidence>
<evidence type="ECO:0000256" key="6">
    <source>
        <dbReference type="RuleBase" id="RU365090"/>
    </source>
</evidence>
<dbReference type="Gene3D" id="2.170.190.11">
    <property type="entry name" value="Molybdopterin biosynthesis moea protein, domain 3"/>
    <property type="match status" value="1"/>
</dbReference>
<evidence type="ECO:0000256" key="5">
    <source>
        <dbReference type="ARBA" id="ARBA00023150"/>
    </source>
</evidence>
<feature type="domain" description="MoaB/Mog" evidence="7">
    <location>
        <begin position="217"/>
        <end position="383"/>
    </location>
</feature>
<dbReference type="Gene3D" id="3.90.105.10">
    <property type="entry name" value="Molybdopterin biosynthesis moea protein, domain 2"/>
    <property type="match status" value="1"/>
</dbReference>
<keyword evidence="5 6" id="KW-0501">Molybdenum cofactor biosynthesis</keyword>
<dbReference type="PANTHER" id="PTHR10192">
    <property type="entry name" value="MOLYBDOPTERIN BIOSYNTHESIS PROTEIN"/>
    <property type="match status" value="1"/>
</dbReference>
<evidence type="ECO:0000256" key="4">
    <source>
        <dbReference type="ARBA" id="ARBA00012509"/>
    </source>
</evidence>
<comment type="cofactor">
    <cofactor evidence="6">
        <name>Mg(2+)</name>
        <dbReference type="ChEBI" id="CHEBI:18420"/>
    </cofactor>
</comment>
<dbReference type="CDD" id="cd00887">
    <property type="entry name" value="MoeA"/>
    <property type="match status" value="1"/>
</dbReference>
<organism evidence="8 9">
    <name type="scientific">Pyricularia grisea</name>
    <name type="common">Crabgrass-specific blast fungus</name>
    <name type="synonym">Magnaporthe grisea</name>
    <dbReference type="NCBI Taxonomy" id="148305"/>
    <lineage>
        <taxon>Eukaryota</taxon>
        <taxon>Fungi</taxon>
        <taxon>Dikarya</taxon>
        <taxon>Ascomycota</taxon>
        <taxon>Pezizomycotina</taxon>
        <taxon>Sordariomycetes</taxon>
        <taxon>Sordariomycetidae</taxon>
        <taxon>Magnaporthales</taxon>
        <taxon>Pyriculariaceae</taxon>
        <taxon>Pyricularia</taxon>
    </lineage>
</organism>
<dbReference type="EC" id="2.7.7.75" evidence="4"/>
<comment type="similarity">
    <text evidence="2">In the N-terminal section; belongs to the MoaB/Mog family.</text>
</comment>
<comment type="similarity">
    <text evidence="6">Belongs to the MoeA family.</text>
</comment>
<dbReference type="InterPro" id="IPR036425">
    <property type="entry name" value="MoaB/Mog-like_dom_sf"/>
</dbReference>
<dbReference type="InterPro" id="IPR036135">
    <property type="entry name" value="MoeA_linker/N_sf"/>
</dbReference>
<dbReference type="InterPro" id="IPR005110">
    <property type="entry name" value="MoeA_linker/N"/>
</dbReference>
<dbReference type="SUPFAM" id="SSF63867">
    <property type="entry name" value="MoeA C-terminal domain-like"/>
    <property type="match status" value="1"/>
</dbReference>
<protein>
    <recommendedName>
        <fullName evidence="4">molybdopterin adenylyltransferase</fullName>
        <ecNumber evidence="4">2.7.7.75</ecNumber>
    </recommendedName>
</protein>
<evidence type="ECO:0000256" key="3">
    <source>
        <dbReference type="ARBA" id="ARBA00008339"/>
    </source>
</evidence>
<dbReference type="SMART" id="SM00852">
    <property type="entry name" value="MoCF_biosynth"/>
    <property type="match status" value="1"/>
</dbReference>
<keyword evidence="9" id="KW-1185">Reference proteome</keyword>
<dbReference type="InterPro" id="IPR001453">
    <property type="entry name" value="MoaB/Mog_dom"/>
</dbReference>
<sequence>MATSYTTALELLQQASQEAKPANDGGQVEVVPLLESTGRIAARNIRSRLTTPEFDTSAMDGYAISSAATRDATPESPLIFHVKGAIAAGDEPKSWTTRSVDDGGIAGACIEIMTGARFPEPGPGEEELDACIKMEDTMYISSPSPYDRQGHVSLKPAKFIVVVRPVPRCANRRFAGEDICEGDTVIRAGQMICASHLMPLASVGVQSVAVQPMPIVRVFSTGKELLREQNEVANGANQPHGRDKLHTADPRESSIRDVNGVFLTAAFREVGAESQFLGQLADETKDIADAVSHILSSNPPPNVIVTSGGVSVGKFDHVRGALEQHVHGTRILFHGLAIRPGHPVLFAMLPNMAGRETAFFGFPGNPGAAAACFRFLAVPYVRHLLGQSPETANKAFFVPQRTSTQCRKNQNNDCFQPGRVGTGEGGRIVVAEVGRSEGPAKLWPFVEANCWVHFRKGDHYEQGDLVECYPMTQHGFGVSS</sequence>
<reference evidence="8" key="1">
    <citation type="submission" date="2021-01" db="EMBL/GenBank/DDBJ databases">
        <title>Deciphering the adaptive evolutionary patterns associated with biogeogrpahic diversity in the finger millet blast pathogen Magnaporthe oryzae in Eastern Africa.</title>
        <authorList>
            <person name="Onyema G."/>
            <person name="Shittu T.A."/>
            <person name="Dodsworth S."/>
            <person name="Devilliers S."/>
            <person name="Muthumeenakshi S."/>
            <person name="Sreenivasaprasad S."/>
        </authorList>
    </citation>
    <scope>NUCLEOTIDE SEQUENCE</scope>
    <source>
        <strain evidence="8">D15/s37</strain>
    </source>
</reference>
<comment type="catalytic activity">
    <reaction evidence="6">
        <text>molybdopterin + ATP + H(+) = adenylyl-molybdopterin + diphosphate</text>
        <dbReference type="Rhea" id="RHEA:31331"/>
        <dbReference type="ChEBI" id="CHEBI:15378"/>
        <dbReference type="ChEBI" id="CHEBI:30616"/>
        <dbReference type="ChEBI" id="CHEBI:33019"/>
        <dbReference type="ChEBI" id="CHEBI:58698"/>
        <dbReference type="ChEBI" id="CHEBI:62727"/>
    </reaction>
</comment>
<evidence type="ECO:0000313" key="9">
    <source>
        <dbReference type="Proteomes" id="UP001059893"/>
    </source>
</evidence>
<dbReference type="EMBL" id="JABSND010000001">
    <property type="protein sequence ID" value="KAI6305048.1"/>
    <property type="molecule type" value="Genomic_DNA"/>
</dbReference>
<dbReference type="Gene3D" id="3.40.980.10">
    <property type="entry name" value="MoaB/Mog-like domain"/>
    <property type="match status" value="1"/>
</dbReference>
<dbReference type="Pfam" id="PF03454">
    <property type="entry name" value="MoeA_C"/>
    <property type="match status" value="1"/>
</dbReference>
<evidence type="ECO:0000259" key="7">
    <source>
        <dbReference type="SMART" id="SM00852"/>
    </source>
</evidence>
<comment type="pathway">
    <text evidence="1 6">Cofactor biosynthesis; molybdopterin biosynthesis.</text>
</comment>
<keyword evidence="6" id="KW-0460">Magnesium</keyword>
<keyword evidence="6" id="KW-0479">Metal-binding</keyword>
<dbReference type="Pfam" id="PF00994">
    <property type="entry name" value="MoCF_biosynth"/>
    <property type="match status" value="1"/>
</dbReference>
<comment type="caution">
    <text evidence="8">The sequence shown here is derived from an EMBL/GenBank/DDBJ whole genome shotgun (WGS) entry which is preliminary data.</text>
</comment>
<name>A0ABQ8P3P6_PYRGI</name>
<dbReference type="SUPFAM" id="SSF53218">
    <property type="entry name" value="Molybdenum cofactor biosynthesis proteins"/>
    <property type="match status" value="1"/>
</dbReference>
<dbReference type="InterPro" id="IPR038987">
    <property type="entry name" value="MoeA-like"/>
</dbReference>
<dbReference type="InterPro" id="IPR036688">
    <property type="entry name" value="MoeA_C_domain_IV_sf"/>
</dbReference>
<evidence type="ECO:0000256" key="1">
    <source>
        <dbReference type="ARBA" id="ARBA00005046"/>
    </source>
</evidence>
<accession>A0ABQ8P3P6</accession>
<comment type="catalytic activity">
    <reaction evidence="6">
        <text>adenylyl-molybdopterin + molybdate = Mo-molybdopterin + AMP + H(+)</text>
        <dbReference type="Rhea" id="RHEA:35047"/>
        <dbReference type="ChEBI" id="CHEBI:15378"/>
        <dbReference type="ChEBI" id="CHEBI:36264"/>
        <dbReference type="ChEBI" id="CHEBI:62727"/>
        <dbReference type="ChEBI" id="CHEBI:71302"/>
        <dbReference type="ChEBI" id="CHEBI:456215"/>
    </reaction>
</comment>
<dbReference type="SUPFAM" id="SSF63882">
    <property type="entry name" value="MoeA N-terminal region -like"/>
    <property type="match status" value="1"/>
</dbReference>
<proteinExistence type="inferred from homology"/>
<dbReference type="InterPro" id="IPR005111">
    <property type="entry name" value="MoeA_C_domain_IV"/>
</dbReference>
<dbReference type="Proteomes" id="UP001059893">
    <property type="component" value="Unassembled WGS sequence"/>
</dbReference>
<comment type="similarity">
    <text evidence="3">In the C-terminal section; belongs to the MoeA family.</text>
</comment>
<dbReference type="Pfam" id="PF03453">
    <property type="entry name" value="MoeA_N"/>
    <property type="match status" value="1"/>
</dbReference>
<keyword evidence="6" id="KW-0500">Molybdenum</keyword>
<comment type="function">
    <text evidence="6">Catalyzes two steps in the biosynthesis of the molybdenum cofactor. In the first step, molybdopterin is adenylated. Subsequently, molybdate is inserted into adenylated molybdopterin and AMP is released.</text>
</comment>